<dbReference type="InterPro" id="IPR050830">
    <property type="entry name" value="Fungal_FAS"/>
</dbReference>
<dbReference type="Gene3D" id="1.20.930.70">
    <property type="match status" value="1"/>
</dbReference>
<evidence type="ECO:0000259" key="3">
    <source>
        <dbReference type="Pfam" id="PF17951"/>
    </source>
</evidence>
<dbReference type="InterPro" id="IPR040883">
    <property type="entry name" value="FAS_meander"/>
</dbReference>
<evidence type="ECO:0000313" key="5">
    <source>
        <dbReference type="Proteomes" id="UP001479436"/>
    </source>
</evidence>
<dbReference type="PANTHER" id="PTHR10982">
    <property type="entry name" value="MALONYL COA-ACYL CARRIER PROTEIN TRANSACYLASE"/>
    <property type="match status" value="1"/>
</dbReference>
<dbReference type="EMBL" id="JASJQH010010287">
    <property type="protein sequence ID" value="KAK9670974.1"/>
    <property type="molecule type" value="Genomic_DNA"/>
</dbReference>
<name>A0ABR2VKQ2_9FUNG</name>
<organism evidence="4 5">
    <name type="scientific">Basidiobolus ranarum</name>
    <dbReference type="NCBI Taxonomy" id="34480"/>
    <lineage>
        <taxon>Eukaryota</taxon>
        <taxon>Fungi</taxon>
        <taxon>Fungi incertae sedis</taxon>
        <taxon>Zoopagomycota</taxon>
        <taxon>Entomophthoromycotina</taxon>
        <taxon>Basidiobolomycetes</taxon>
        <taxon>Basidiobolales</taxon>
        <taxon>Basidiobolaceae</taxon>
        <taxon>Basidiobolus</taxon>
    </lineage>
</organism>
<comment type="caution">
    <text evidence="4">The sequence shown here is derived from an EMBL/GenBank/DDBJ whole genome shotgun (WGS) entry which is preliminary data.</text>
</comment>
<evidence type="ECO:0000313" key="4">
    <source>
        <dbReference type="EMBL" id="KAK9670974.1"/>
    </source>
</evidence>
<dbReference type="Pfam" id="PF17951">
    <property type="entry name" value="FAS_meander"/>
    <property type="match status" value="1"/>
</dbReference>
<protein>
    <submittedName>
        <fullName evidence="4">Fatty acid synthase alpha subunit Lsd1</fullName>
        <ecNumber evidence="4">2.3.1.86</ecNumber>
    </submittedName>
</protein>
<dbReference type="GO" id="GO:0004321">
    <property type="term" value="F:fatty-acyl-CoA synthase activity"/>
    <property type="evidence" value="ECO:0007669"/>
    <property type="project" value="UniProtKB-EC"/>
</dbReference>
<gene>
    <name evidence="4" type="primary">fas2_8</name>
    <name evidence="4" type="ORF">K7432_017161</name>
</gene>
<sequence length="671" mass="75118">MSRFLGKPPIMVPGMTPATVSEKFVGATINAGYHIELAGGGHFSPEHLRQKVQSIMEMTKPGEGITINMLFLNPFQWGFQYPAVQAMRREGLPIEGICCAAGVPSLDNANEIIANLKGAGLRHISFKPGAVAAIREVIAIAAANPDMPIIMQWTGGRAGGHHSFEDAHQPMLEAYSAVRQQSNIILIAGSGFGGADDTLPYITGEWSTEFGYPPMPFDGVLLGSRVMVAAEGQAALDVKQAIVDAPGVEDHEWEQTYKGEAGGIMTVRSELGEPIHKVSTRAVRFWKEMDDKIFSLAKEKRVDALLAKKDYYIRRLNADFQKPWFGKKADGSTCDLVEMTYSEVVNRLVELLYVKHESRWLDNSLIAIVGDFLRRLEERFITKEQPSKLQSFKELSTPLETVEKFLESYPDAFTQQLTTEDSQYFLNLCLRLGQKPVPFIPVFDSNIEFWFKKDSLWQTEDLSAVLDQDVQRTCILQGPVAVRYSTKVNEPIKEMLDNIHEGHIQALKERYYDNDDSLIPEIEYLGGGPIIPQPTLKDIKVTVKENSKIFETSENGALPPVNEWLELIAGPSYGWARALLTSSFIIQDKLFVDNLVRNVFRPRPSQKVEVKYDTEDRVKSITVSDKRSWSQSSHLDSTSSVSIEAKINGNTIDVTLYEKKDESTVPFELKS</sequence>
<feature type="domain" description="Fatty acid synthase meander beta sheet" evidence="3">
    <location>
        <begin position="557"/>
        <end position="669"/>
    </location>
</feature>
<keyword evidence="5" id="KW-1185">Reference proteome</keyword>
<dbReference type="Pfam" id="PF08354">
    <property type="entry name" value="Fas1-AflB-like_hel"/>
    <property type="match status" value="1"/>
</dbReference>
<dbReference type="InterPro" id="IPR013785">
    <property type="entry name" value="Aldolase_TIM"/>
</dbReference>
<dbReference type="Gene3D" id="3.20.20.70">
    <property type="entry name" value="Aldolase class I"/>
    <property type="match status" value="2"/>
</dbReference>
<dbReference type="SUPFAM" id="SSF51412">
    <property type="entry name" value="Inosine monophosphate dehydrogenase (IMPDH)"/>
    <property type="match status" value="1"/>
</dbReference>
<evidence type="ECO:0000256" key="1">
    <source>
        <dbReference type="ARBA" id="ARBA00022679"/>
    </source>
</evidence>
<dbReference type="PRINTS" id="PR01483">
    <property type="entry name" value="FASYNTHASE"/>
</dbReference>
<keyword evidence="4" id="KW-0012">Acyltransferase</keyword>
<dbReference type="InterPro" id="IPR003965">
    <property type="entry name" value="Fatty_acid_synthase"/>
</dbReference>
<evidence type="ECO:0000259" key="2">
    <source>
        <dbReference type="Pfam" id="PF08354"/>
    </source>
</evidence>
<reference evidence="4 5" key="1">
    <citation type="submission" date="2023-04" db="EMBL/GenBank/DDBJ databases">
        <title>Genome of Basidiobolus ranarum AG-B5.</title>
        <authorList>
            <person name="Stajich J.E."/>
            <person name="Carter-House D."/>
            <person name="Gryganskyi A."/>
        </authorList>
    </citation>
    <scope>NUCLEOTIDE SEQUENCE [LARGE SCALE GENOMIC DNA]</scope>
    <source>
        <strain evidence="4 5">AG-B5</strain>
    </source>
</reference>
<dbReference type="Gene3D" id="3.30.1120.100">
    <property type="match status" value="1"/>
</dbReference>
<dbReference type="PANTHER" id="PTHR10982:SF21">
    <property type="entry name" value="FATTY ACID SYNTHASE SUBUNIT BETA"/>
    <property type="match status" value="1"/>
</dbReference>
<dbReference type="Proteomes" id="UP001479436">
    <property type="component" value="Unassembled WGS sequence"/>
</dbReference>
<dbReference type="EC" id="2.3.1.86" evidence="4"/>
<feature type="domain" description="Fatty acid synthase beta subunit AflB /Fas1-like central" evidence="2">
    <location>
        <begin position="148"/>
        <end position="496"/>
    </location>
</feature>
<keyword evidence="1 4" id="KW-0808">Transferase</keyword>
<accession>A0ABR2VKQ2</accession>
<proteinExistence type="predicted"/>
<dbReference type="InterPro" id="IPR013565">
    <property type="entry name" value="Fas1/AflB-like_central"/>
</dbReference>